<dbReference type="OrthoDB" id="3915959at2759"/>
<feature type="compositionally biased region" description="Basic and acidic residues" evidence="1">
    <location>
        <begin position="197"/>
        <end position="208"/>
    </location>
</feature>
<accession>A0A6A6DMK8</accession>
<feature type="compositionally biased region" description="Basic and acidic residues" evidence="1">
    <location>
        <begin position="41"/>
        <end position="59"/>
    </location>
</feature>
<feature type="region of interest" description="Disordered" evidence="1">
    <location>
        <begin position="1"/>
        <end position="118"/>
    </location>
</feature>
<dbReference type="InterPro" id="IPR057684">
    <property type="entry name" value="DUF7924"/>
</dbReference>
<feature type="compositionally biased region" description="Basic residues" evidence="1">
    <location>
        <begin position="1"/>
        <end position="12"/>
    </location>
</feature>
<evidence type="ECO:0000313" key="3">
    <source>
        <dbReference type="EMBL" id="KAF2179618.1"/>
    </source>
</evidence>
<dbReference type="Pfam" id="PF25545">
    <property type="entry name" value="DUF7924"/>
    <property type="match status" value="1"/>
</dbReference>
<organism evidence="3 4">
    <name type="scientific">Zopfia rhizophila CBS 207.26</name>
    <dbReference type="NCBI Taxonomy" id="1314779"/>
    <lineage>
        <taxon>Eukaryota</taxon>
        <taxon>Fungi</taxon>
        <taxon>Dikarya</taxon>
        <taxon>Ascomycota</taxon>
        <taxon>Pezizomycotina</taxon>
        <taxon>Dothideomycetes</taxon>
        <taxon>Dothideomycetes incertae sedis</taxon>
        <taxon>Zopfiaceae</taxon>
        <taxon>Zopfia</taxon>
    </lineage>
</organism>
<evidence type="ECO:0000313" key="4">
    <source>
        <dbReference type="Proteomes" id="UP000800200"/>
    </source>
</evidence>
<dbReference type="EMBL" id="ML994664">
    <property type="protein sequence ID" value="KAF2179618.1"/>
    <property type="molecule type" value="Genomic_DNA"/>
</dbReference>
<dbReference type="Proteomes" id="UP000800200">
    <property type="component" value="Unassembled WGS sequence"/>
</dbReference>
<reference evidence="3" key="1">
    <citation type="journal article" date="2020" name="Stud. Mycol.">
        <title>101 Dothideomycetes genomes: a test case for predicting lifestyles and emergence of pathogens.</title>
        <authorList>
            <person name="Haridas S."/>
            <person name="Albert R."/>
            <person name="Binder M."/>
            <person name="Bloem J."/>
            <person name="Labutti K."/>
            <person name="Salamov A."/>
            <person name="Andreopoulos B."/>
            <person name="Baker S."/>
            <person name="Barry K."/>
            <person name="Bills G."/>
            <person name="Bluhm B."/>
            <person name="Cannon C."/>
            <person name="Castanera R."/>
            <person name="Culley D."/>
            <person name="Daum C."/>
            <person name="Ezra D."/>
            <person name="Gonzalez J."/>
            <person name="Henrissat B."/>
            <person name="Kuo A."/>
            <person name="Liang C."/>
            <person name="Lipzen A."/>
            <person name="Lutzoni F."/>
            <person name="Magnuson J."/>
            <person name="Mondo S."/>
            <person name="Nolan M."/>
            <person name="Ohm R."/>
            <person name="Pangilinan J."/>
            <person name="Park H.-J."/>
            <person name="Ramirez L."/>
            <person name="Alfaro M."/>
            <person name="Sun H."/>
            <person name="Tritt A."/>
            <person name="Yoshinaga Y."/>
            <person name="Zwiers L.-H."/>
            <person name="Turgeon B."/>
            <person name="Goodwin S."/>
            <person name="Spatafora J."/>
            <person name="Crous P."/>
            <person name="Grigoriev I."/>
        </authorList>
    </citation>
    <scope>NUCLEOTIDE SEQUENCE</scope>
    <source>
        <strain evidence="3">CBS 207.26</strain>
    </source>
</reference>
<evidence type="ECO:0000259" key="2">
    <source>
        <dbReference type="Pfam" id="PF25545"/>
    </source>
</evidence>
<feature type="non-terminal residue" evidence="3">
    <location>
        <position position="469"/>
    </location>
</feature>
<keyword evidence="4" id="KW-1185">Reference proteome</keyword>
<feature type="domain" description="DUF7924" evidence="2">
    <location>
        <begin position="348"/>
        <end position="465"/>
    </location>
</feature>
<name>A0A6A6DMK8_9PEZI</name>
<gene>
    <name evidence="3" type="ORF">K469DRAFT_716123</name>
</gene>
<evidence type="ECO:0000256" key="1">
    <source>
        <dbReference type="SAM" id="MobiDB-lite"/>
    </source>
</evidence>
<feature type="compositionally biased region" description="Polar residues" evidence="1">
    <location>
        <begin position="26"/>
        <end position="35"/>
    </location>
</feature>
<sequence>MLPKTGTRRRAIKPTIASKAEKRQTPKSQSPSTSRNKAEKRRISQRDQDLSVLREEQSELGKSTQYARRLRSHARQSTTRESDQGLSSQRLLRSSTRQIITPRSPRPKGTRKKRNQGSAGFSHLLEDDEELIANPNSSTVAKPRLSSHHAIERNHLEPVVSWANQINGEATFLASVASDILESSDTENIANWYSSRGVREPHNSDMDSTRSTPIPSNRLSINQRVSGKAQSRTAKERPKITRVKSDSNLIYDALLERNIDVKKLEDDADIVNIKRKILYRLEDISTRASWTEEEEKWKSDLLKCQLSHEALFQRTIMMDLIDRCHLDSILDYVCEVPWIAKPVPTKDRSVEIVEPVPDLAVAFRTISLIKNEKYLPELRSLRTHMCPEGVVDDSCERAFPFFSVEVKGKRDDIEVAKKQNLITASQALYNMYLFMKETDHINTFFDQVRFYSVAAAGNYFEVRVHRAVE</sequence>
<dbReference type="AlphaFoldDB" id="A0A6A6DMK8"/>
<feature type="compositionally biased region" description="Low complexity" evidence="1">
    <location>
        <begin position="84"/>
        <end position="98"/>
    </location>
</feature>
<feature type="region of interest" description="Disordered" evidence="1">
    <location>
        <begin position="192"/>
        <end position="216"/>
    </location>
</feature>
<protein>
    <recommendedName>
        <fullName evidence="2">DUF7924 domain-containing protein</fullName>
    </recommendedName>
</protein>
<feature type="compositionally biased region" description="Basic residues" evidence="1">
    <location>
        <begin position="105"/>
        <end position="115"/>
    </location>
</feature>
<proteinExistence type="predicted"/>